<evidence type="ECO:0000256" key="1">
    <source>
        <dbReference type="SAM" id="MobiDB-lite"/>
    </source>
</evidence>
<evidence type="ECO:0000313" key="6">
    <source>
        <dbReference type="Proteomes" id="UP000663870"/>
    </source>
</evidence>
<comment type="caution">
    <text evidence="5">The sequence shown here is derived from an EMBL/GenBank/DDBJ whole genome shotgun (WGS) entry which is preliminary data.</text>
</comment>
<evidence type="ECO:0000313" key="2">
    <source>
        <dbReference type="EMBL" id="CAF1200806.1"/>
    </source>
</evidence>
<proteinExistence type="predicted"/>
<evidence type="ECO:0000313" key="5">
    <source>
        <dbReference type="EMBL" id="CAF3818054.1"/>
    </source>
</evidence>
<dbReference type="EMBL" id="CAJNOU010001415">
    <property type="protein sequence ID" value="CAF1200806.1"/>
    <property type="molecule type" value="Genomic_DNA"/>
</dbReference>
<dbReference type="Proteomes" id="UP000663889">
    <property type="component" value="Unassembled WGS sequence"/>
</dbReference>
<organism evidence="5 7">
    <name type="scientific">Rotaria sordida</name>
    <dbReference type="NCBI Taxonomy" id="392033"/>
    <lineage>
        <taxon>Eukaryota</taxon>
        <taxon>Metazoa</taxon>
        <taxon>Spiralia</taxon>
        <taxon>Gnathifera</taxon>
        <taxon>Rotifera</taxon>
        <taxon>Eurotatoria</taxon>
        <taxon>Bdelloidea</taxon>
        <taxon>Philodinida</taxon>
        <taxon>Philodinidae</taxon>
        <taxon>Rotaria</taxon>
    </lineage>
</organism>
<keyword evidence="6" id="KW-1185">Reference proteome</keyword>
<protein>
    <submittedName>
        <fullName evidence="5">Uncharacterized protein</fullName>
    </submittedName>
</protein>
<dbReference type="Proteomes" id="UP000663854">
    <property type="component" value="Unassembled WGS sequence"/>
</dbReference>
<evidence type="ECO:0000313" key="4">
    <source>
        <dbReference type="EMBL" id="CAF1673864.1"/>
    </source>
</evidence>
<reference evidence="5" key="1">
    <citation type="submission" date="2021-02" db="EMBL/GenBank/DDBJ databases">
        <authorList>
            <person name="Nowell W R."/>
        </authorList>
    </citation>
    <scope>NUCLEOTIDE SEQUENCE</scope>
</reference>
<sequence>MTFNSFKKLNDVAADASSPSSVNNVEKQKEKNYVKKLHPQRNRKKKENEHDSQIDEPIVLPTYCDLILQGLQSRESFPSIQKVFLDQTATHFLRKYSIVSLKSLHYSFVLALAGKFPILNYLNKDVDGRMG</sequence>
<feature type="compositionally biased region" description="Low complexity" evidence="1">
    <location>
        <begin position="11"/>
        <end position="25"/>
    </location>
</feature>
<accession>A0A819CBN2</accession>
<dbReference type="AlphaFoldDB" id="A0A819CBN2"/>
<dbReference type="Proteomes" id="UP000663874">
    <property type="component" value="Unassembled WGS sequence"/>
</dbReference>
<feature type="compositionally biased region" description="Basic residues" evidence="1">
    <location>
        <begin position="34"/>
        <end position="45"/>
    </location>
</feature>
<evidence type="ECO:0000313" key="7">
    <source>
        <dbReference type="Proteomes" id="UP000663874"/>
    </source>
</evidence>
<dbReference type="EMBL" id="CAJOBE010002376">
    <property type="protein sequence ID" value="CAF3818054.1"/>
    <property type="molecule type" value="Genomic_DNA"/>
</dbReference>
<feature type="region of interest" description="Disordered" evidence="1">
    <location>
        <begin position="1"/>
        <end position="54"/>
    </location>
</feature>
<dbReference type="EMBL" id="CAJNOH010014148">
    <property type="protein sequence ID" value="CAF1552561.1"/>
    <property type="molecule type" value="Genomic_DNA"/>
</dbReference>
<name>A0A819CBN2_9BILA</name>
<dbReference type="Proteomes" id="UP000663870">
    <property type="component" value="Unassembled WGS sequence"/>
</dbReference>
<dbReference type="EMBL" id="CAJNOL010016042">
    <property type="protein sequence ID" value="CAF1673864.1"/>
    <property type="molecule type" value="Genomic_DNA"/>
</dbReference>
<evidence type="ECO:0000313" key="3">
    <source>
        <dbReference type="EMBL" id="CAF1552561.1"/>
    </source>
</evidence>
<gene>
    <name evidence="5" type="ORF">FNK824_LOCUS15984</name>
    <name evidence="4" type="ORF">JXQ802_LOCUS58044</name>
    <name evidence="3" type="ORF">PYM288_LOCUS41434</name>
    <name evidence="2" type="ORF">SEV965_LOCUS21132</name>
</gene>